<dbReference type="Proteomes" id="UP001199525">
    <property type="component" value="Unassembled WGS sequence"/>
</dbReference>
<dbReference type="RefSeq" id="WP_229490063.1">
    <property type="nucleotide sequence ID" value="NZ_JAIVFQ010000116.1"/>
</dbReference>
<dbReference type="EMBL" id="JAIVFQ010000116">
    <property type="protein sequence ID" value="MCC5604236.1"/>
    <property type="molecule type" value="Genomic_DNA"/>
</dbReference>
<sequence>MDTAKPSNQKLLAHAHLVKLQGDKAILEVTPAYLNKFESSKEAMPTAGYAYAKMLQRATQSQQPMTVLIKTANKSSNGRVKANTLGLRLCSVQYAWVKAETDVN</sequence>
<proteinExistence type="predicted"/>
<accession>A0ABS8IK61</accession>
<keyword evidence="2" id="KW-1185">Reference proteome</keyword>
<organism evidence="1 2">
    <name type="scientific">Nostoc favosum CHAB5714</name>
    <dbReference type="NCBI Taxonomy" id="2780399"/>
    <lineage>
        <taxon>Bacteria</taxon>
        <taxon>Bacillati</taxon>
        <taxon>Cyanobacteriota</taxon>
        <taxon>Cyanophyceae</taxon>
        <taxon>Nostocales</taxon>
        <taxon>Nostocaceae</taxon>
        <taxon>Nostoc</taxon>
        <taxon>Nostoc favosum</taxon>
    </lineage>
</organism>
<evidence type="ECO:0000313" key="1">
    <source>
        <dbReference type="EMBL" id="MCC5604236.1"/>
    </source>
</evidence>
<evidence type="ECO:0000313" key="2">
    <source>
        <dbReference type="Proteomes" id="UP001199525"/>
    </source>
</evidence>
<protein>
    <submittedName>
        <fullName evidence="1">Uncharacterized protein</fullName>
    </submittedName>
</protein>
<gene>
    <name evidence="1" type="ORF">LC586_34985</name>
</gene>
<name>A0ABS8IK61_9NOSO</name>
<reference evidence="1 2" key="1">
    <citation type="journal article" date="2021" name="Microorganisms">
        <title>Genome Evolution of Filamentous Cyanobacterium Nostoc Species: From Facultative Symbiosis to Free Living.</title>
        <authorList>
            <person name="Huo D."/>
            <person name="Li H."/>
            <person name="Cai F."/>
            <person name="Guo X."/>
            <person name="Qiao Z."/>
            <person name="Wang W."/>
            <person name="Yu G."/>
            <person name="Li R."/>
        </authorList>
    </citation>
    <scope>NUCLEOTIDE SEQUENCE [LARGE SCALE GENOMIC DNA]</scope>
    <source>
        <strain evidence="1 2">CHAB 5714</strain>
    </source>
</reference>
<comment type="caution">
    <text evidence="1">The sequence shown here is derived from an EMBL/GenBank/DDBJ whole genome shotgun (WGS) entry which is preliminary data.</text>
</comment>